<dbReference type="PANTHER" id="PTHR31650:SF1">
    <property type="entry name" value="WAX ESTER SYNTHASE_DIACYLGLYCEROL ACYLTRANSFERASE 4-RELATED"/>
    <property type="match status" value="1"/>
</dbReference>
<evidence type="ECO:0000256" key="7">
    <source>
        <dbReference type="ARBA" id="ARBA00022798"/>
    </source>
</evidence>
<accession>A0A080LZY9</accession>
<keyword evidence="7" id="KW-0319">Glycerol metabolism</keyword>
<evidence type="ECO:0000256" key="3">
    <source>
        <dbReference type="ARBA" id="ARBA00009587"/>
    </source>
</evidence>
<evidence type="ECO:0000259" key="11">
    <source>
        <dbReference type="Pfam" id="PF03007"/>
    </source>
</evidence>
<dbReference type="GO" id="GO:0051701">
    <property type="term" value="P:biological process involved in interaction with host"/>
    <property type="evidence" value="ECO:0007669"/>
    <property type="project" value="TreeGrafter"/>
</dbReference>
<evidence type="ECO:0000313" key="13">
    <source>
        <dbReference type="EMBL" id="KFB74513.1"/>
    </source>
</evidence>
<name>A0A080LZY9_9PROT</name>
<dbReference type="GO" id="GO:0006071">
    <property type="term" value="P:glycerol metabolic process"/>
    <property type="evidence" value="ECO:0007669"/>
    <property type="project" value="UniProtKB-KW"/>
</dbReference>
<dbReference type="GO" id="GO:0004144">
    <property type="term" value="F:diacylglycerol O-acyltransferase activity"/>
    <property type="evidence" value="ECO:0007669"/>
    <property type="project" value="UniProtKB-EC"/>
</dbReference>
<keyword evidence="8" id="KW-0443">Lipid metabolism</keyword>
<dbReference type="GO" id="GO:0005886">
    <property type="term" value="C:plasma membrane"/>
    <property type="evidence" value="ECO:0007669"/>
    <property type="project" value="TreeGrafter"/>
</dbReference>
<comment type="caution">
    <text evidence="13">The sequence shown here is derived from an EMBL/GenBank/DDBJ whole genome shotgun (WGS) entry which is preliminary data.</text>
</comment>
<protein>
    <recommendedName>
        <fullName evidence="4">diacylglycerol O-acyltransferase</fullName>
        <ecNumber evidence="4">2.3.1.20</ecNumber>
    </recommendedName>
</protein>
<gene>
    <name evidence="13" type="ORF">AW09_000179</name>
</gene>
<reference evidence="13 14" key="1">
    <citation type="submission" date="2014-02" db="EMBL/GenBank/DDBJ databases">
        <title>Expanding our view of genomic diversity in Candidatus Accumulibacter clades.</title>
        <authorList>
            <person name="Skennerton C.T."/>
            <person name="Barr J.J."/>
            <person name="Slater F.R."/>
            <person name="Bond P.L."/>
            <person name="Tyson G.W."/>
        </authorList>
    </citation>
    <scope>NUCLEOTIDE SEQUENCE [LARGE SCALE GENOMIC DNA]</scope>
    <source>
        <strain evidence="14">BA-91</strain>
    </source>
</reference>
<sequence>MKNMSGLDGLFLHLETSATPMHVAALYLIEPAADRDRDADFAGEIGRQLMPRLALMPFFRARLAPMPLQFANPVWIDGGVPDFSYHLRRIVLPAAATFADLEACVSGLHATPLDRRYPLWELAIIEGLASGEIGLYLKIHHAALDGVSGMALAGALFDATAELAKVPADWRQQVGEGEAPGLGQRLAAAFRHTATQYVKLARHLPAGLQLLTGMLRSAGQGSAPGMGQNLSFGPKTPLNVPISAARGFAALSLSLVGVKEIARRHGATVNDVVLALCSGALRRYLQAQGGLPRKSLIATMPVSLREAGNTETTIQATLTLVRLATHLADPLRRLHAVRAAAGAAKALTTRARSIIPTDFPSLGVPWIVGGLAALYGRSGLAKALPPLANLAISNVPGPRQPLYIAGGRIRACWPLSIVEHGLGLNITVFSYCDALDFGLTVASDAVPDVAALAQALHAAYAELEQLPATAAASEAAKMHGPGKSVVRQPAAEASTVPARAGHPDYLYPDARRRARY</sequence>
<evidence type="ECO:0000256" key="4">
    <source>
        <dbReference type="ARBA" id="ARBA00013244"/>
    </source>
</evidence>
<proteinExistence type="inferred from homology"/>
<dbReference type="GO" id="GO:0019432">
    <property type="term" value="P:triglyceride biosynthetic process"/>
    <property type="evidence" value="ECO:0007669"/>
    <property type="project" value="UniProtKB-UniPathway"/>
</dbReference>
<organism evidence="13 14">
    <name type="scientific">Candidatus Accumulibacter phosphatis</name>
    <dbReference type="NCBI Taxonomy" id="327160"/>
    <lineage>
        <taxon>Bacteria</taxon>
        <taxon>Pseudomonadati</taxon>
        <taxon>Pseudomonadota</taxon>
        <taxon>Betaproteobacteria</taxon>
        <taxon>Candidatus Accumulibacter</taxon>
    </lineage>
</organism>
<evidence type="ECO:0000256" key="9">
    <source>
        <dbReference type="ARBA" id="ARBA00023315"/>
    </source>
</evidence>
<dbReference type="SUPFAM" id="SSF52777">
    <property type="entry name" value="CoA-dependent acyltransferases"/>
    <property type="match status" value="1"/>
</dbReference>
<dbReference type="AlphaFoldDB" id="A0A080LZY9"/>
<comment type="similarity">
    <text evidence="3">Belongs to the long-chain O-acyltransferase family.</text>
</comment>
<evidence type="ECO:0000256" key="6">
    <source>
        <dbReference type="ARBA" id="ARBA00022679"/>
    </source>
</evidence>
<dbReference type="Gene3D" id="3.30.559.10">
    <property type="entry name" value="Chloramphenicol acetyltransferase-like domain"/>
    <property type="match status" value="1"/>
</dbReference>
<feature type="domain" description="O-acyltransferase WSD1 C-terminal" evidence="12">
    <location>
        <begin position="317"/>
        <end position="463"/>
    </location>
</feature>
<keyword evidence="5" id="KW-0444">Lipid biosynthesis</keyword>
<dbReference type="PANTHER" id="PTHR31650">
    <property type="entry name" value="O-ACYLTRANSFERASE (WSD1-LIKE) FAMILY PROTEIN"/>
    <property type="match status" value="1"/>
</dbReference>
<dbReference type="NCBIfam" id="TIGR02946">
    <property type="entry name" value="acyl_WS_DGAT"/>
    <property type="match status" value="1"/>
</dbReference>
<dbReference type="Proteomes" id="UP000020077">
    <property type="component" value="Unassembled WGS sequence"/>
</dbReference>
<dbReference type="InterPro" id="IPR009721">
    <property type="entry name" value="O-acyltransferase_WSD1_C"/>
</dbReference>
<feature type="domain" description="O-acyltransferase WSD1-like N-terminal" evidence="11">
    <location>
        <begin position="4"/>
        <end position="273"/>
    </location>
</feature>
<dbReference type="InterPro" id="IPR023213">
    <property type="entry name" value="CAT-like_dom_sf"/>
</dbReference>
<evidence type="ECO:0000256" key="8">
    <source>
        <dbReference type="ARBA" id="ARBA00023098"/>
    </source>
</evidence>
<keyword evidence="6 13" id="KW-0808">Transferase</keyword>
<comment type="pathway">
    <text evidence="2">Lipid metabolism.</text>
</comment>
<dbReference type="EC" id="2.3.1.20" evidence="4"/>
<evidence type="ECO:0000256" key="5">
    <source>
        <dbReference type="ARBA" id="ARBA00022516"/>
    </source>
</evidence>
<dbReference type="GO" id="GO:0071731">
    <property type="term" value="P:response to nitric oxide"/>
    <property type="evidence" value="ECO:0007669"/>
    <property type="project" value="TreeGrafter"/>
</dbReference>
<dbReference type="InterPro" id="IPR045034">
    <property type="entry name" value="O-acyltransferase_WSD1-like"/>
</dbReference>
<evidence type="ECO:0000256" key="10">
    <source>
        <dbReference type="ARBA" id="ARBA00048109"/>
    </source>
</evidence>
<comment type="pathway">
    <text evidence="1">Glycerolipid metabolism; triacylglycerol biosynthesis.</text>
</comment>
<evidence type="ECO:0000259" key="12">
    <source>
        <dbReference type="Pfam" id="PF06974"/>
    </source>
</evidence>
<dbReference type="Pfam" id="PF03007">
    <property type="entry name" value="WS_DGAT_cat"/>
    <property type="match status" value="1"/>
</dbReference>
<dbReference type="InterPro" id="IPR014292">
    <property type="entry name" value="Acyl_transf_WS/DGAT"/>
</dbReference>
<dbReference type="Pfam" id="PF06974">
    <property type="entry name" value="WS_DGAT_C"/>
    <property type="match status" value="1"/>
</dbReference>
<evidence type="ECO:0000256" key="2">
    <source>
        <dbReference type="ARBA" id="ARBA00005189"/>
    </source>
</evidence>
<comment type="catalytic activity">
    <reaction evidence="10">
        <text>an acyl-CoA + a 1,2-diacyl-sn-glycerol = a triacyl-sn-glycerol + CoA</text>
        <dbReference type="Rhea" id="RHEA:10868"/>
        <dbReference type="ChEBI" id="CHEBI:17815"/>
        <dbReference type="ChEBI" id="CHEBI:57287"/>
        <dbReference type="ChEBI" id="CHEBI:58342"/>
        <dbReference type="ChEBI" id="CHEBI:64615"/>
        <dbReference type="EC" id="2.3.1.20"/>
    </reaction>
</comment>
<evidence type="ECO:0000256" key="1">
    <source>
        <dbReference type="ARBA" id="ARBA00004771"/>
    </source>
</evidence>
<dbReference type="EMBL" id="JDVG02000023">
    <property type="protein sequence ID" value="KFB74513.1"/>
    <property type="molecule type" value="Genomic_DNA"/>
</dbReference>
<dbReference type="GO" id="GO:0001666">
    <property type="term" value="P:response to hypoxia"/>
    <property type="evidence" value="ECO:0007669"/>
    <property type="project" value="TreeGrafter"/>
</dbReference>
<evidence type="ECO:0000313" key="14">
    <source>
        <dbReference type="Proteomes" id="UP000020077"/>
    </source>
</evidence>
<dbReference type="InterPro" id="IPR004255">
    <property type="entry name" value="O-acyltransferase_WSD1_N"/>
</dbReference>
<keyword evidence="9 13" id="KW-0012">Acyltransferase</keyword>
<dbReference type="UniPathway" id="UPA00282"/>